<gene>
    <name evidence="1" type="ORF">SAMN04488053_11311</name>
</gene>
<dbReference type="Proteomes" id="UP000198778">
    <property type="component" value="Unassembled WGS sequence"/>
</dbReference>
<dbReference type="STRING" id="745820.SAMN04488053_11311"/>
<dbReference type="Gene3D" id="3.40.30.10">
    <property type="entry name" value="Glutaredoxin"/>
    <property type="match status" value="1"/>
</dbReference>
<name>A0A1H0JB42_9BACI</name>
<reference evidence="2" key="1">
    <citation type="submission" date="2016-10" db="EMBL/GenBank/DDBJ databases">
        <authorList>
            <person name="Varghese N."/>
            <person name="Submissions S."/>
        </authorList>
    </citation>
    <scope>NUCLEOTIDE SEQUENCE [LARGE SCALE GENOMIC DNA]</scope>
    <source>
        <strain evidence="2">CGMCC 1.10369</strain>
    </source>
</reference>
<dbReference type="OrthoDB" id="32865at2"/>
<proteinExistence type="predicted"/>
<dbReference type="InterPro" id="IPR052565">
    <property type="entry name" value="Glutaredoxin-like_YDR286C"/>
</dbReference>
<dbReference type="PANTHER" id="PTHR33558:SF1">
    <property type="entry name" value="GLUTAREDOXIN-LIKE PROTEIN C5ORF63 HOMOLOG"/>
    <property type="match status" value="1"/>
</dbReference>
<dbReference type="EMBL" id="FNIL01000013">
    <property type="protein sequence ID" value="SDO40719.1"/>
    <property type="molecule type" value="Genomic_DNA"/>
</dbReference>
<evidence type="ECO:0000313" key="2">
    <source>
        <dbReference type="Proteomes" id="UP000198778"/>
    </source>
</evidence>
<dbReference type="InterPro" id="IPR036249">
    <property type="entry name" value="Thioredoxin-like_sf"/>
</dbReference>
<dbReference type="SUPFAM" id="SSF52833">
    <property type="entry name" value="Thioredoxin-like"/>
    <property type="match status" value="1"/>
</dbReference>
<dbReference type="InterPro" id="IPR008554">
    <property type="entry name" value="Glutaredoxin-like"/>
</dbReference>
<sequence>MKLYFYTKENCPLCDKAWAKLEDLQREKNFEIEVRDIYTNDDWLEVYQIRIPVIETENGIVLDEGIVSYITLAEKFAEF</sequence>
<dbReference type="Pfam" id="PF05768">
    <property type="entry name" value="Glrx-like"/>
    <property type="match status" value="1"/>
</dbReference>
<accession>A0A1H0JB42</accession>
<protein>
    <submittedName>
        <fullName evidence="1">Glutaredoxin-like domain</fullName>
    </submittedName>
</protein>
<evidence type="ECO:0000313" key="1">
    <source>
        <dbReference type="EMBL" id="SDO40719.1"/>
    </source>
</evidence>
<dbReference type="RefSeq" id="WP_090843826.1">
    <property type="nucleotide sequence ID" value="NZ_FNIL01000013.1"/>
</dbReference>
<dbReference type="AlphaFoldDB" id="A0A1H0JB42"/>
<organism evidence="1 2">
    <name type="scientific">Alkalicoccus daliensis</name>
    <dbReference type="NCBI Taxonomy" id="745820"/>
    <lineage>
        <taxon>Bacteria</taxon>
        <taxon>Bacillati</taxon>
        <taxon>Bacillota</taxon>
        <taxon>Bacilli</taxon>
        <taxon>Bacillales</taxon>
        <taxon>Bacillaceae</taxon>
        <taxon>Alkalicoccus</taxon>
    </lineage>
</organism>
<keyword evidence="2" id="KW-1185">Reference proteome</keyword>
<dbReference type="PANTHER" id="PTHR33558">
    <property type="entry name" value="GLUTAREDOXIN-LIKE PROTEIN C5ORF63 HOMOLOG"/>
    <property type="match status" value="1"/>
</dbReference>